<evidence type="ECO:0000256" key="3">
    <source>
        <dbReference type="ARBA" id="ARBA00022839"/>
    </source>
</evidence>
<dbReference type="InterPro" id="IPR041636">
    <property type="entry name" value="RNase_J_C"/>
</dbReference>
<dbReference type="SMART" id="SM00849">
    <property type="entry name" value="Lactamase_B"/>
    <property type="match status" value="1"/>
</dbReference>
<keyword evidence="3" id="KW-0378">Hydrolase</keyword>
<dbReference type="SUPFAM" id="SSF56281">
    <property type="entry name" value="Metallo-hydrolase/oxidoreductase"/>
    <property type="match status" value="1"/>
</dbReference>
<evidence type="ECO:0000313" key="7">
    <source>
        <dbReference type="EMBL" id="OGI69197.1"/>
    </source>
</evidence>
<comment type="caution">
    <text evidence="7">The sequence shown here is derived from an EMBL/GenBank/DDBJ whole genome shotgun (WGS) entry which is preliminary data.</text>
</comment>
<dbReference type="Pfam" id="PF17770">
    <property type="entry name" value="RNase_J_C"/>
    <property type="match status" value="1"/>
</dbReference>
<dbReference type="EMBL" id="MFTT01000031">
    <property type="protein sequence ID" value="OGI69197.1"/>
    <property type="molecule type" value="Genomic_DNA"/>
</dbReference>
<dbReference type="AlphaFoldDB" id="A0A1F6VHR1"/>
<dbReference type="Pfam" id="PF22505">
    <property type="entry name" value="RNase_J_b_CASP"/>
    <property type="match status" value="1"/>
</dbReference>
<organism evidence="7 8">
    <name type="scientific">Candidatus Nomurabacteria bacterium RIFCSPHIGHO2_01_FULL_42_16</name>
    <dbReference type="NCBI Taxonomy" id="1801743"/>
    <lineage>
        <taxon>Bacteria</taxon>
        <taxon>Candidatus Nomuraibacteriota</taxon>
    </lineage>
</organism>
<dbReference type="Gene3D" id="3.40.50.10710">
    <property type="entry name" value="Metallo-hydrolase/oxidoreductase"/>
    <property type="match status" value="1"/>
</dbReference>
<dbReference type="Pfam" id="PF00753">
    <property type="entry name" value="Lactamase_B"/>
    <property type="match status" value="1"/>
</dbReference>
<proteinExistence type="predicted"/>
<feature type="compositionally biased region" description="Basic residues" evidence="5">
    <location>
        <begin position="10"/>
        <end position="30"/>
    </location>
</feature>
<dbReference type="STRING" id="1801743.A2824_01265"/>
<keyword evidence="1" id="KW-0963">Cytoplasm</keyword>
<dbReference type="PANTHER" id="PTHR43694:SF1">
    <property type="entry name" value="RIBONUCLEASE J"/>
    <property type="match status" value="1"/>
</dbReference>
<name>A0A1F6VHR1_9BACT</name>
<dbReference type="InterPro" id="IPR001279">
    <property type="entry name" value="Metallo-B-lactamas"/>
</dbReference>
<keyword evidence="4" id="KW-0694">RNA-binding</keyword>
<dbReference type="InterPro" id="IPR042173">
    <property type="entry name" value="RNase_J_2"/>
</dbReference>
<evidence type="ECO:0000256" key="4">
    <source>
        <dbReference type="ARBA" id="ARBA00022884"/>
    </source>
</evidence>
<dbReference type="Proteomes" id="UP000178059">
    <property type="component" value="Unassembled WGS sequence"/>
</dbReference>
<keyword evidence="3" id="KW-0269">Exonuclease</keyword>
<dbReference type="Gene3D" id="3.10.20.580">
    <property type="match status" value="1"/>
</dbReference>
<evidence type="ECO:0000313" key="8">
    <source>
        <dbReference type="Proteomes" id="UP000178059"/>
    </source>
</evidence>
<dbReference type="InterPro" id="IPR036866">
    <property type="entry name" value="RibonucZ/Hydroxyglut_hydro"/>
</dbReference>
<reference evidence="7 8" key="1">
    <citation type="journal article" date="2016" name="Nat. Commun.">
        <title>Thousands of microbial genomes shed light on interconnected biogeochemical processes in an aquifer system.</title>
        <authorList>
            <person name="Anantharaman K."/>
            <person name="Brown C.T."/>
            <person name="Hug L.A."/>
            <person name="Sharon I."/>
            <person name="Castelle C.J."/>
            <person name="Probst A.J."/>
            <person name="Thomas B.C."/>
            <person name="Singh A."/>
            <person name="Wilkins M.J."/>
            <person name="Karaoz U."/>
            <person name="Brodie E.L."/>
            <person name="Williams K.H."/>
            <person name="Hubbard S.S."/>
            <person name="Banfield J.F."/>
        </authorList>
    </citation>
    <scope>NUCLEOTIDE SEQUENCE [LARGE SCALE GENOMIC DNA]</scope>
</reference>
<evidence type="ECO:0000256" key="1">
    <source>
        <dbReference type="ARBA" id="ARBA00022490"/>
    </source>
</evidence>
<sequence>MNKFISRSTKSNRRPPFARKGGRRGGHIMPRRGSSEIPPIEAGILRIIPIGGVEQVGQNMTALEYGGDIIIVDAGFEFSKRDTPGIDYMIPNTKYLQERKAKIRGIFITHGHYDHIGAIPHVMEHIGNPPIYSREFGAMMILKRQEEFVSSPKINMNIVKPNEEIKISENFLVKTFAISHTIPDSMGLVIGTPLGEIAFIEDVRVDNIAGVPTEEEVEQYKRFAGKEMLMLTMDSTSIEKPGFSLSEQTVVKTLERIITGAPARIIIGTFASQVERVVAIIGLAEKYGRKVIIDGRSMKTNTEIARKLGLIKTKNLIPIEEMKDHPPNKILIIATGAQGEEYSVFDRIGNKVHRFITLVQGDTVLLSSSIIPGNDVSISKLKDNLYRSPAKIITYLDSDIHASGHGNKEELKWIHSQIKYRFFMPIHGHHYMLRQHADMAITLGVPPENVVVPDNGSIIEIYDPVKSQGDHGASGGLKNLKIRMRKEKAPSNVVMVDGFSIGDTQEVVIRDRQALAQDGMFVIIAAVDSRTGRLKKSPDLISRGFVYLKESQELLHESRDIIKKTIEKEIGTGRGPMQIDFEYIRSAVTDNVSRFLFQKTNKRPLVIPVIISV</sequence>
<accession>A0A1F6VHR1</accession>
<evidence type="ECO:0000256" key="2">
    <source>
        <dbReference type="ARBA" id="ARBA00022722"/>
    </source>
</evidence>
<feature type="domain" description="Metallo-beta-lactamase" evidence="6">
    <location>
        <begin position="57"/>
        <end position="254"/>
    </location>
</feature>
<dbReference type="PANTHER" id="PTHR43694">
    <property type="entry name" value="RIBONUCLEASE J"/>
    <property type="match status" value="1"/>
</dbReference>
<dbReference type="GO" id="GO:0046872">
    <property type="term" value="F:metal ion binding"/>
    <property type="evidence" value="ECO:0007669"/>
    <property type="project" value="InterPro"/>
</dbReference>
<dbReference type="InterPro" id="IPR055132">
    <property type="entry name" value="RNase_J_b_CASP"/>
</dbReference>
<dbReference type="GO" id="GO:0004527">
    <property type="term" value="F:exonuclease activity"/>
    <property type="evidence" value="ECO:0007669"/>
    <property type="project" value="UniProtKB-KW"/>
</dbReference>
<gene>
    <name evidence="7" type="ORF">A2824_01265</name>
</gene>
<keyword evidence="2" id="KW-0540">Nuclease</keyword>
<dbReference type="NCBIfam" id="TIGR00649">
    <property type="entry name" value="MG423"/>
    <property type="match status" value="1"/>
</dbReference>
<dbReference type="CDD" id="cd07714">
    <property type="entry name" value="RNaseJ_MBL-fold"/>
    <property type="match status" value="1"/>
</dbReference>
<evidence type="ECO:0000256" key="5">
    <source>
        <dbReference type="SAM" id="MobiDB-lite"/>
    </source>
</evidence>
<protein>
    <recommendedName>
        <fullName evidence="6">Metallo-beta-lactamase domain-containing protein</fullName>
    </recommendedName>
</protein>
<dbReference type="GO" id="GO:0003723">
    <property type="term" value="F:RNA binding"/>
    <property type="evidence" value="ECO:0007669"/>
    <property type="project" value="UniProtKB-KW"/>
</dbReference>
<evidence type="ECO:0000259" key="6">
    <source>
        <dbReference type="SMART" id="SM00849"/>
    </source>
</evidence>
<feature type="region of interest" description="Disordered" evidence="5">
    <location>
        <begin position="1"/>
        <end position="34"/>
    </location>
</feature>
<dbReference type="InterPro" id="IPR004613">
    <property type="entry name" value="RNase_J"/>
</dbReference>
<dbReference type="Gene3D" id="3.60.15.10">
    <property type="entry name" value="Ribonuclease Z/Hydroxyacylglutathione hydrolase-like"/>
    <property type="match status" value="1"/>
</dbReference>